<feature type="region of interest" description="Disordered" evidence="1">
    <location>
        <begin position="298"/>
        <end position="325"/>
    </location>
</feature>
<gene>
    <name evidence="3" type="ORF">ADL29_13585</name>
</gene>
<dbReference type="GO" id="GO:0016787">
    <property type="term" value="F:hydrolase activity"/>
    <property type="evidence" value="ECO:0007669"/>
    <property type="project" value="InterPro"/>
</dbReference>
<protein>
    <submittedName>
        <fullName evidence="3">Metallophosphoesterase</fullName>
    </submittedName>
</protein>
<dbReference type="InterPro" id="IPR052963">
    <property type="entry name" value="Pantetheine_PDE"/>
</dbReference>
<feature type="compositionally biased region" description="Low complexity" evidence="1">
    <location>
        <begin position="310"/>
        <end position="325"/>
    </location>
</feature>
<dbReference type="Pfam" id="PF00149">
    <property type="entry name" value="Metallophos"/>
    <property type="match status" value="1"/>
</dbReference>
<dbReference type="PATRIC" id="fig|66876.3.peg.3000"/>
<feature type="region of interest" description="Disordered" evidence="1">
    <location>
        <begin position="1"/>
        <end position="39"/>
    </location>
</feature>
<dbReference type="PANTHER" id="PTHR36492:SF2">
    <property type="entry name" value="[ACYL-CARRIER-PROTEIN] PHOSPHODIESTERASE PPTH"/>
    <property type="match status" value="1"/>
</dbReference>
<organism evidence="3 4">
    <name type="scientific">Streptomyces chattanoogensis</name>
    <dbReference type="NCBI Taxonomy" id="66876"/>
    <lineage>
        <taxon>Bacteria</taxon>
        <taxon>Bacillati</taxon>
        <taxon>Actinomycetota</taxon>
        <taxon>Actinomycetes</taxon>
        <taxon>Kitasatosporales</taxon>
        <taxon>Streptomycetaceae</taxon>
        <taxon>Streptomyces</taxon>
    </lineage>
</organism>
<evidence type="ECO:0000313" key="4">
    <source>
        <dbReference type="Proteomes" id="UP000037982"/>
    </source>
</evidence>
<dbReference type="SUPFAM" id="SSF56300">
    <property type="entry name" value="Metallo-dependent phosphatases"/>
    <property type="match status" value="1"/>
</dbReference>
<keyword evidence="4" id="KW-1185">Reference proteome</keyword>
<dbReference type="AlphaFoldDB" id="A0A0N0H199"/>
<dbReference type="InterPro" id="IPR004843">
    <property type="entry name" value="Calcineurin-like_PHP"/>
</dbReference>
<evidence type="ECO:0000259" key="2">
    <source>
        <dbReference type="Pfam" id="PF00149"/>
    </source>
</evidence>
<name>A0A0N0H199_9ACTN</name>
<dbReference type="CDD" id="cd00838">
    <property type="entry name" value="MPP_superfamily"/>
    <property type="match status" value="1"/>
</dbReference>
<evidence type="ECO:0000256" key="1">
    <source>
        <dbReference type="SAM" id="MobiDB-lite"/>
    </source>
</evidence>
<comment type="caution">
    <text evidence="3">The sequence shown here is derived from an EMBL/GenBank/DDBJ whole genome shotgun (WGS) entry which is preliminary data.</text>
</comment>
<sequence>MAYEIRSIPRETTPARDTAPTPAAGPPTGHGPGQRQERGKLVAVSDLHVRYEENRDIVEKLRPESDDDWLLIAGDIGEYMADIRWALTLLSSRFAKVVWVPGNHELWTPADDPVQLRGVARYDHLVALCRELGVVTPEDPYPVWNGEGGPVAIAPLFLLYDYTFRMPGLDTKEAALAAAEEAGVVCTDEFFLHPDPYPSREAWCQARLAATEERLAALPEELPTVLVNHWPVVREPTRPLWHPEFALWCGTEASADWPRRFRAAAVVYGHLHIPRLLICDGVPHQEVSLGYPREWRRRSTAPGRPVQILPATPATAAADTTGTPA</sequence>
<dbReference type="Gene3D" id="3.60.21.10">
    <property type="match status" value="1"/>
</dbReference>
<dbReference type="EMBL" id="LGKG01000112">
    <property type="protein sequence ID" value="KPC64060.1"/>
    <property type="molecule type" value="Genomic_DNA"/>
</dbReference>
<dbReference type="PANTHER" id="PTHR36492">
    <property type="match status" value="1"/>
</dbReference>
<dbReference type="Proteomes" id="UP000037982">
    <property type="component" value="Unassembled WGS sequence"/>
</dbReference>
<reference evidence="4" key="1">
    <citation type="submission" date="2015-07" db="EMBL/GenBank/DDBJ databases">
        <authorList>
            <person name="Ju K.-S."/>
            <person name="Doroghazi J.R."/>
            <person name="Metcalf W.W."/>
        </authorList>
    </citation>
    <scope>NUCLEOTIDE SEQUENCE [LARGE SCALE GENOMIC DNA]</scope>
    <source>
        <strain evidence="4">NRRL ISP-5002</strain>
    </source>
</reference>
<accession>A0A0N0H199</accession>
<proteinExistence type="predicted"/>
<dbReference type="RefSeq" id="WP_053923904.1">
    <property type="nucleotide sequence ID" value="NZ_LGKG01000112.1"/>
</dbReference>
<dbReference type="InterPro" id="IPR029052">
    <property type="entry name" value="Metallo-depent_PP-like"/>
</dbReference>
<feature type="domain" description="Calcineurin-like phosphoesterase" evidence="2">
    <location>
        <begin position="40"/>
        <end position="274"/>
    </location>
</feature>
<evidence type="ECO:0000313" key="3">
    <source>
        <dbReference type="EMBL" id="KPC64060.1"/>
    </source>
</evidence>